<evidence type="ECO:0000313" key="1">
    <source>
        <dbReference type="EMBL" id="MBS3057719.1"/>
    </source>
</evidence>
<reference evidence="1" key="1">
    <citation type="submission" date="2021-03" db="EMBL/GenBank/DDBJ databases">
        <authorList>
            <person name="Jaffe A."/>
        </authorList>
    </citation>
    <scope>NUCLEOTIDE SEQUENCE</scope>
    <source>
        <strain evidence="1">RIFCSPHIGHO2_01_FULL_AR10_44_11</strain>
    </source>
</reference>
<organism evidence="1 2">
    <name type="scientific">Candidatus Iainarchaeum sp</name>
    <dbReference type="NCBI Taxonomy" id="3101447"/>
    <lineage>
        <taxon>Archaea</taxon>
        <taxon>Candidatus Iainarchaeota</taxon>
        <taxon>Candidatus Iainarchaeia</taxon>
        <taxon>Candidatus Iainarchaeales</taxon>
        <taxon>Candidatus Iainarchaeaceae</taxon>
        <taxon>Candidatus Iainarchaeum</taxon>
    </lineage>
</organism>
<name>A0A8T4KX45_9ARCH</name>
<sequence>MAKKAAKKKKVLFKSPPRGCRYERDVDHLDWFAKGQNVCNFCPLIVLGRKSGCEPGVYRLKQIEALKGKK</sequence>
<evidence type="ECO:0000313" key="2">
    <source>
        <dbReference type="Proteomes" id="UP000677687"/>
    </source>
</evidence>
<protein>
    <submittedName>
        <fullName evidence="1">Uncharacterized protein</fullName>
    </submittedName>
</protein>
<reference evidence="1" key="2">
    <citation type="submission" date="2021-05" db="EMBL/GenBank/DDBJ databases">
        <title>Protein family content uncovers lineage relationships and bacterial pathway maintenance mechanisms in DPANN archaea.</title>
        <authorList>
            <person name="Castelle C.J."/>
            <person name="Meheust R."/>
            <person name="Jaffe A.L."/>
            <person name="Seitz K."/>
            <person name="Gong X."/>
            <person name="Baker B.J."/>
            <person name="Banfield J.F."/>
        </authorList>
    </citation>
    <scope>NUCLEOTIDE SEQUENCE</scope>
    <source>
        <strain evidence="1">RIFCSPHIGHO2_01_FULL_AR10_44_11</strain>
    </source>
</reference>
<gene>
    <name evidence="1" type="ORF">J4415_03785</name>
</gene>
<dbReference type="AlphaFoldDB" id="A0A8T4KX45"/>
<dbReference type="Proteomes" id="UP000677687">
    <property type="component" value="Unassembled WGS sequence"/>
</dbReference>
<comment type="caution">
    <text evidence="1">The sequence shown here is derived from an EMBL/GenBank/DDBJ whole genome shotgun (WGS) entry which is preliminary data.</text>
</comment>
<accession>A0A8T4KX45</accession>
<proteinExistence type="predicted"/>
<dbReference type="EMBL" id="JAGVWD010000061">
    <property type="protein sequence ID" value="MBS3057719.1"/>
    <property type="molecule type" value="Genomic_DNA"/>
</dbReference>